<organism evidence="1 2">
    <name type="scientific">Jimgerdemannia flammicorona</name>
    <dbReference type="NCBI Taxonomy" id="994334"/>
    <lineage>
        <taxon>Eukaryota</taxon>
        <taxon>Fungi</taxon>
        <taxon>Fungi incertae sedis</taxon>
        <taxon>Mucoromycota</taxon>
        <taxon>Mucoromycotina</taxon>
        <taxon>Endogonomycetes</taxon>
        <taxon>Endogonales</taxon>
        <taxon>Endogonaceae</taxon>
        <taxon>Jimgerdemannia</taxon>
    </lineage>
</organism>
<evidence type="ECO:0000313" key="2">
    <source>
        <dbReference type="Proteomes" id="UP000274822"/>
    </source>
</evidence>
<gene>
    <name evidence="1" type="ORF">BC938DRAFT_470903</name>
</gene>
<accession>A0A433Q969</accession>
<protein>
    <recommendedName>
        <fullName evidence="3">VWFA domain-containing protein</fullName>
    </recommendedName>
</protein>
<comment type="caution">
    <text evidence="1">The sequence shown here is derived from an EMBL/GenBank/DDBJ whole genome shotgun (WGS) entry which is preliminary data.</text>
</comment>
<dbReference type="SUPFAM" id="SSF53300">
    <property type="entry name" value="vWA-like"/>
    <property type="match status" value="1"/>
</dbReference>
<sequence>MISSIDALRIEQFTHLHDAMIHGIRSFQKMDLSAQQTHQNVLMIFTDGQEYGSSSLFGDVEEILKNPNVPNFRFMLVMAGSDGSENFQLVQLCKSNACKAYCTVVPVEDSKNGVKKGYEIVECNVQLLKNPTTSDLQNVIKLDMRFGSTEITADVGHKRSVKIQFLAERV</sequence>
<dbReference type="Proteomes" id="UP000274822">
    <property type="component" value="Unassembled WGS sequence"/>
</dbReference>
<dbReference type="AlphaFoldDB" id="A0A433Q969"/>
<keyword evidence="2" id="KW-1185">Reference proteome</keyword>
<dbReference type="EMBL" id="RBNJ01010701">
    <property type="protein sequence ID" value="RUS26336.1"/>
    <property type="molecule type" value="Genomic_DNA"/>
</dbReference>
<proteinExistence type="predicted"/>
<reference evidence="1 2" key="1">
    <citation type="journal article" date="2018" name="New Phytol.">
        <title>Phylogenomics of Endogonaceae and evolution of mycorrhizas within Mucoromycota.</title>
        <authorList>
            <person name="Chang Y."/>
            <person name="Desiro A."/>
            <person name="Na H."/>
            <person name="Sandor L."/>
            <person name="Lipzen A."/>
            <person name="Clum A."/>
            <person name="Barry K."/>
            <person name="Grigoriev I.V."/>
            <person name="Martin F.M."/>
            <person name="Stajich J.E."/>
            <person name="Smith M.E."/>
            <person name="Bonito G."/>
            <person name="Spatafora J.W."/>
        </authorList>
    </citation>
    <scope>NUCLEOTIDE SEQUENCE [LARGE SCALE GENOMIC DNA]</scope>
    <source>
        <strain evidence="1 2">AD002</strain>
    </source>
</reference>
<evidence type="ECO:0000313" key="1">
    <source>
        <dbReference type="EMBL" id="RUS26336.1"/>
    </source>
</evidence>
<name>A0A433Q969_9FUNG</name>
<dbReference type="InterPro" id="IPR036465">
    <property type="entry name" value="vWFA_dom_sf"/>
</dbReference>
<evidence type="ECO:0008006" key="3">
    <source>
        <dbReference type="Google" id="ProtNLM"/>
    </source>
</evidence>